<organism evidence="2">
    <name type="scientific">Sipha flava</name>
    <name type="common">yellow sugarcane aphid</name>
    <dbReference type="NCBI Taxonomy" id="143950"/>
    <lineage>
        <taxon>Eukaryota</taxon>
        <taxon>Metazoa</taxon>
        <taxon>Ecdysozoa</taxon>
        <taxon>Arthropoda</taxon>
        <taxon>Hexapoda</taxon>
        <taxon>Insecta</taxon>
        <taxon>Pterygota</taxon>
        <taxon>Neoptera</taxon>
        <taxon>Paraneoptera</taxon>
        <taxon>Hemiptera</taxon>
        <taxon>Sternorrhyncha</taxon>
        <taxon>Aphidomorpha</taxon>
        <taxon>Aphidoidea</taxon>
        <taxon>Aphididae</taxon>
        <taxon>Sipha</taxon>
    </lineage>
</organism>
<keyword evidence="1" id="KW-0472">Membrane</keyword>
<gene>
    <name evidence="2" type="ORF">g.8695</name>
</gene>
<keyword evidence="1" id="KW-1133">Transmembrane helix</keyword>
<name>A0A2S2R8S5_9HEMI</name>
<keyword evidence="1" id="KW-0812">Transmembrane</keyword>
<reference evidence="2" key="1">
    <citation type="submission" date="2018-04" db="EMBL/GenBank/DDBJ databases">
        <title>Transcriptome assembly of Sipha flava.</title>
        <authorList>
            <person name="Scully E.D."/>
            <person name="Geib S.M."/>
            <person name="Palmer N.A."/>
            <person name="Koch K."/>
            <person name="Bradshaw J."/>
            <person name="Heng-Moss T."/>
            <person name="Sarath G."/>
        </authorList>
    </citation>
    <scope>NUCLEOTIDE SEQUENCE</scope>
</reference>
<feature type="transmembrane region" description="Helical" evidence="1">
    <location>
        <begin position="141"/>
        <end position="166"/>
    </location>
</feature>
<sequence>MRDNGTINTRSSSLSRRLYAAAAAAYEQRSPPTTTRRAVRVTLRRVQGTAARLTYLFASHNGKTHRMGTGDDGRTTVVRLTLSGLAFVSSAAAACCFLTVWSYWYRELDADCADAYDCTCLLFGSSLANGFVGGDRSVCRYVFYSMAASAALAAYASAYYGCKSLLCRRTGHRPVPSARPPETSPQITGSTVCLTIILVLMALNMLITSIVLSNGYISTCSQYVHRVKSFLMVTGNMVELVSNRMSCATIYDFMDYLQPPSQQLTYELLHRHKINPRDNIINTSTLLITSILLSWLNTSVWIIFIFFIYFFRYRNKN</sequence>
<dbReference type="EMBL" id="GGMS01017223">
    <property type="protein sequence ID" value="MBY86426.1"/>
    <property type="molecule type" value="Transcribed_RNA"/>
</dbReference>
<accession>A0A2S2R8S5</accession>
<dbReference type="OrthoDB" id="8186944at2759"/>
<protein>
    <submittedName>
        <fullName evidence="2">Uncharacterized protein</fullName>
    </submittedName>
</protein>
<evidence type="ECO:0000313" key="2">
    <source>
        <dbReference type="EMBL" id="MBY86426.1"/>
    </source>
</evidence>
<feature type="transmembrane region" description="Helical" evidence="1">
    <location>
        <begin position="84"/>
        <end position="104"/>
    </location>
</feature>
<dbReference type="AlphaFoldDB" id="A0A2S2R8S5"/>
<feature type="transmembrane region" description="Helical" evidence="1">
    <location>
        <begin position="187"/>
        <end position="207"/>
    </location>
</feature>
<feature type="transmembrane region" description="Helical" evidence="1">
    <location>
        <begin position="286"/>
        <end position="311"/>
    </location>
</feature>
<evidence type="ECO:0000256" key="1">
    <source>
        <dbReference type="SAM" id="Phobius"/>
    </source>
</evidence>
<proteinExistence type="predicted"/>